<dbReference type="EMBL" id="MU394340">
    <property type="protein sequence ID" value="KAI6084203.1"/>
    <property type="molecule type" value="Genomic_DNA"/>
</dbReference>
<proteinExistence type="predicted"/>
<reference evidence="1 2" key="1">
    <citation type="journal article" date="2022" name="New Phytol.">
        <title>Ecological generalism drives hyperdiversity of secondary metabolite gene clusters in xylarialean endophytes.</title>
        <authorList>
            <person name="Franco M.E.E."/>
            <person name="Wisecaver J.H."/>
            <person name="Arnold A.E."/>
            <person name="Ju Y.M."/>
            <person name="Slot J.C."/>
            <person name="Ahrendt S."/>
            <person name="Moore L.P."/>
            <person name="Eastman K.E."/>
            <person name="Scott K."/>
            <person name="Konkel Z."/>
            <person name="Mondo S.J."/>
            <person name="Kuo A."/>
            <person name="Hayes R.D."/>
            <person name="Haridas S."/>
            <person name="Andreopoulos B."/>
            <person name="Riley R."/>
            <person name="LaButti K."/>
            <person name="Pangilinan J."/>
            <person name="Lipzen A."/>
            <person name="Amirebrahimi M."/>
            <person name="Yan J."/>
            <person name="Adam C."/>
            <person name="Keymanesh K."/>
            <person name="Ng V."/>
            <person name="Louie K."/>
            <person name="Northen T."/>
            <person name="Drula E."/>
            <person name="Henrissat B."/>
            <person name="Hsieh H.M."/>
            <person name="Youens-Clark K."/>
            <person name="Lutzoni F."/>
            <person name="Miadlikowska J."/>
            <person name="Eastwood D.C."/>
            <person name="Hamelin R.C."/>
            <person name="Grigoriev I.V."/>
            <person name="U'Ren J.M."/>
        </authorList>
    </citation>
    <scope>NUCLEOTIDE SEQUENCE [LARGE SCALE GENOMIC DNA]</scope>
    <source>
        <strain evidence="1 2">ER1909</strain>
    </source>
</reference>
<evidence type="ECO:0000313" key="1">
    <source>
        <dbReference type="EMBL" id="KAI6084203.1"/>
    </source>
</evidence>
<organism evidence="1 2">
    <name type="scientific">Hypoxylon rubiginosum</name>
    <dbReference type="NCBI Taxonomy" id="110542"/>
    <lineage>
        <taxon>Eukaryota</taxon>
        <taxon>Fungi</taxon>
        <taxon>Dikarya</taxon>
        <taxon>Ascomycota</taxon>
        <taxon>Pezizomycotina</taxon>
        <taxon>Sordariomycetes</taxon>
        <taxon>Xylariomycetidae</taxon>
        <taxon>Xylariales</taxon>
        <taxon>Hypoxylaceae</taxon>
        <taxon>Hypoxylon</taxon>
    </lineage>
</organism>
<name>A0ACC0CV79_9PEZI</name>
<protein>
    <submittedName>
        <fullName evidence="1">Uncharacterized protein</fullName>
    </submittedName>
</protein>
<keyword evidence="2" id="KW-1185">Reference proteome</keyword>
<gene>
    <name evidence="1" type="ORF">F4821DRAFT_271255</name>
</gene>
<comment type="caution">
    <text evidence="1">The sequence shown here is derived from an EMBL/GenBank/DDBJ whole genome shotgun (WGS) entry which is preliminary data.</text>
</comment>
<sequence length="325" mass="36185">MDLSRLSLLPAAQQEEILNGPALQPPLGILPNFEDPPNGNAITHFTIAICLVLTTAGFLLRTYSRIFRTGKFEIEDCRSMSSTTNHTIPQKGIFIGYVYCMYWVTSLHGFLIHQWDVKIINVGANLHSVTIMVIKTAILKEWSRIFVPHGTRNTFYWICHVVLWFNIIFYIAIIVGLNLACIPARGIWDKTIPAKCFDSKSMLIVAAAVNVVFNFIILLLPQRIIWHLQMSPKKKLGVSLIFTVGLLACISSIFRLEATIVHYRSEDAVYSVTVVALWALAEMACLLLVFFVPAIPKVISGNGVATRLAISIKSLPGIPSSKNTT</sequence>
<evidence type="ECO:0000313" key="2">
    <source>
        <dbReference type="Proteomes" id="UP001497680"/>
    </source>
</evidence>
<dbReference type="Proteomes" id="UP001497680">
    <property type="component" value="Unassembled WGS sequence"/>
</dbReference>
<accession>A0ACC0CV79</accession>